<dbReference type="EMBL" id="JAPXFL010000006">
    <property type="protein sequence ID" value="KAK9505020.1"/>
    <property type="molecule type" value="Genomic_DNA"/>
</dbReference>
<organism evidence="2 3">
    <name type="scientific">Rhynocoris fuscipes</name>
    <dbReference type="NCBI Taxonomy" id="488301"/>
    <lineage>
        <taxon>Eukaryota</taxon>
        <taxon>Metazoa</taxon>
        <taxon>Ecdysozoa</taxon>
        <taxon>Arthropoda</taxon>
        <taxon>Hexapoda</taxon>
        <taxon>Insecta</taxon>
        <taxon>Pterygota</taxon>
        <taxon>Neoptera</taxon>
        <taxon>Paraneoptera</taxon>
        <taxon>Hemiptera</taxon>
        <taxon>Heteroptera</taxon>
        <taxon>Panheteroptera</taxon>
        <taxon>Cimicomorpha</taxon>
        <taxon>Reduviidae</taxon>
        <taxon>Harpactorinae</taxon>
        <taxon>Harpactorini</taxon>
        <taxon>Rhynocoris</taxon>
    </lineage>
</organism>
<comment type="caution">
    <text evidence="2">The sequence shown here is derived from an EMBL/GenBank/DDBJ whole genome shotgun (WGS) entry which is preliminary data.</text>
</comment>
<evidence type="ECO:0000313" key="2">
    <source>
        <dbReference type="EMBL" id="KAK9505020.1"/>
    </source>
</evidence>
<evidence type="ECO:0000256" key="1">
    <source>
        <dbReference type="SAM" id="Coils"/>
    </source>
</evidence>
<name>A0AAW1D9J1_9HEMI</name>
<feature type="coiled-coil region" evidence="1">
    <location>
        <begin position="35"/>
        <end position="62"/>
    </location>
</feature>
<reference evidence="2 3" key="1">
    <citation type="submission" date="2022-12" db="EMBL/GenBank/DDBJ databases">
        <title>Chromosome-level genome assembly of true bugs.</title>
        <authorList>
            <person name="Ma L."/>
            <person name="Li H."/>
        </authorList>
    </citation>
    <scope>NUCLEOTIDE SEQUENCE [LARGE SCALE GENOMIC DNA]</scope>
    <source>
        <strain evidence="2">Lab_2022b</strain>
    </source>
</reference>
<keyword evidence="3" id="KW-1185">Reference proteome</keyword>
<evidence type="ECO:0000313" key="3">
    <source>
        <dbReference type="Proteomes" id="UP001461498"/>
    </source>
</evidence>
<proteinExistence type="predicted"/>
<dbReference type="AlphaFoldDB" id="A0AAW1D9J1"/>
<sequence length="84" mass="10084">MKSELIHILVHRLAQYEEYFQNYLSESQNDQIRDHEEVQAARNKAKQAVKRAQEESDLERIQDLFPNDCLRLYDRDVLTMVSIF</sequence>
<keyword evidence="1" id="KW-0175">Coiled coil</keyword>
<dbReference type="Proteomes" id="UP001461498">
    <property type="component" value="Unassembled WGS sequence"/>
</dbReference>
<protein>
    <submittedName>
        <fullName evidence="2">Uncharacterized protein</fullName>
    </submittedName>
</protein>
<accession>A0AAW1D9J1</accession>
<gene>
    <name evidence="2" type="ORF">O3M35_009171</name>
</gene>